<feature type="compositionally biased region" description="Low complexity" evidence="1">
    <location>
        <begin position="1"/>
        <end position="14"/>
    </location>
</feature>
<organism evidence="3 4">
    <name type="scientific">Betta splendens</name>
    <name type="common">Siamese fighting fish</name>
    <dbReference type="NCBI Taxonomy" id="158456"/>
    <lineage>
        <taxon>Eukaryota</taxon>
        <taxon>Metazoa</taxon>
        <taxon>Chordata</taxon>
        <taxon>Craniata</taxon>
        <taxon>Vertebrata</taxon>
        <taxon>Euteleostomi</taxon>
        <taxon>Actinopterygii</taxon>
        <taxon>Neopterygii</taxon>
        <taxon>Teleostei</taxon>
        <taxon>Neoteleostei</taxon>
        <taxon>Acanthomorphata</taxon>
        <taxon>Anabantaria</taxon>
        <taxon>Anabantiformes</taxon>
        <taxon>Anabantoidei</taxon>
        <taxon>Osphronemidae</taxon>
        <taxon>Betta</taxon>
    </lineage>
</organism>
<keyword evidence="3" id="KW-1185">Reference proteome</keyword>
<dbReference type="InterPro" id="IPR044822">
    <property type="entry name" value="Myb_DNA-bind_4"/>
</dbReference>
<feature type="domain" description="Myb/SANT-like DNA-binding" evidence="2">
    <location>
        <begin position="25"/>
        <end position="113"/>
    </location>
</feature>
<dbReference type="GeneID" id="114862377"/>
<dbReference type="Gene3D" id="1.10.10.60">
    <property type="entry name" value="Homeodomain-like"/>
    <property type="match status" value="1"/>
</dbReference>
<feature type="compositionally biased region" description="Acidic residues" evidence="1">
    <location>
        <begin position="190"/>
        <end position="202"/>
    </location>
</feature>
<evidence type="ECO:0000259" key="2">
    <source>
        <dbReference type="Pfam" id="PF13837"/>
    </source>
</evidence>
<dbReference type="PANTHER" id="PTHR47595">
    <property type="entry name" value="HEAT SHOCK 70 KDA PROTEIN 14"/>
    <property type="match status" value="1"/>
</dbReference>
<dbReference type="AlphaFoldDB" id="A0A6P7NJZ0"/>
<feature type="compositionally biased region" description="Pro residues" evidence="1">
    <location>
        <begin position="239"/>
        <end position="260"/>
    </location>
</feature>
<evidence type="ECO:0000313" key="3">
    <source>
        <dbReference type="Proteomes" id="UP000515150"/>
    </source>
</evidence>
<evidence type="ECO:0000313" key="4">
    <source>
        <dbReference type="RefSeq" id="XP_029018445.1"/>
    </source>
</evidence>
<dbReference type="InParanoid" id="A0A6P7NJZ0"/>
<dbReference type="Pfam" id="PF13837">
    <property type="entry name" value="Myb_DNA-bind_4"/>
    <property type="match status" value="1"/>
</dbReference>
<dbReference type="Proteomes" id="UP000515150">
    <property type="component" value="Chromosome 9"/>
</dbReference>
<gene>
    <name evidence="4" type="primary">LOC114862377</name>
</gene>
<sequence length="383" mass="43295">MNPAMTNSTNSVSTTKKKREAERSVNWTVEETQVLLCAWSDERVQKSLTENLRNRHVFKHLSARMSEMGFARSPHQCRLRVKTLKANYARAKLQRSVDSAQPCSFKYFAEMDAVLGRRSHGDQGGPYFVSPERITERHLDSMERTGSLLPEFSSNREPGGNQFGPLGRTGRPCLSSFEERGADPHSDVKLEDEDDSTDDFEFSDAGFQQHPRDRRSDVYLESSIHGTAGENTLTTPSPQTVPRPPPPPPAQTTPSPPLHPSPSVLHHHPDSSCLEPVLKHLSDCFQQLVSETRSLLVQLESQRQEQARWHQELLAQWLQREERRQREVAEREERREKARMEHEIRVLQLLTGLAREQGCKCGGSQNAVEAPTGPNHTISKGGN</sequence>
<proteinExistence type="predicted"/>
<dbReference type="PANTHER" id="PTHR47595:SF1">
    <property type="entry name" value="MYB_SANT-LIKE DNA-BINDING DOMAIN-CONTAINING PROTEIN"/>
    <property type="match status" value="1"/>
</dbReference>
<protein>
    <submittedName>
        <fullName evidence="4">Uncharacterized protein LOC114862377</fullName>
    </submittedName>
</protein>
<dbReference type="RefSeq" id="XP_029018445.1">
    <property type="nucleotide sequence ID" value="XM_029162612.3"/>
</dbReference>
<feature type="region of interest" description="Disordered" evidence="1">
    <location>
        <begin position="1"/>
        <end position="24"/>
    </location>
</feature>
<name>A0A6P7NJZ0_BETSP</name>
<accession>A0A6P7NJZ0</accession>
<feature type="compositionally biased region" description="Polar residues" evidence="1">
    <location>
        <begin position="374"/>
        <end position="383"/>
    </location>
</feature>
<dbReference type="FunFam" id="1.10.10.60:FF:000032">
    <property type="entry name" value="Zinc finger and SCAN domain-containing 20"/>
    <property type="match status" value="1"/>
</dbReference>
<feature type="region of interest" description="Disordered" evidence="1">
    <location>
        <begin position="148"/>
        <end position="268"/>
    </location>
</feature>
<dbReference type="KEGG" id="bspl:114862377"/>
<dbReference type="OrthoDB" id="691673at2759"/>
<evidence type="ECO:0000256" key="1">
    <source>
        <dbReference type="SAM" id="MobiDB-lite"/>
    </source>
</evidence>
<feature type="region of interest" description="Disordered" evidence="1">
    <location>
        <begin position="362"/>
        <end position="383"/>
    </location>
</feature>
<feature type="compositionally biased region" description="Basic and acidic residues" evidence="1">
    <location>
        <begin position="177"/>
        <end position="189"/>
    </location>
</feature>
<reference evidence="4" key="1">
    <citation type="submission" date="2025-08" db="UniProtKB">
        <authorList>
            <consortium name="RefSeq"/>
        </authorList>
    </citation>
    <scope>IDENTIFICATION</scope>
</reference>